<evidence type="ECO:0000313" key="3">
    <source>
        <dbReference type="EMBL" id="EKG09617.1"/>
    </source>
</evidence>
<feature type="compositionally biased region" description="Basic and acidic residues" evidence="2">
    <location>
        <begin position="240"/>
        <end position="260"/>
    </location>
</feature>
<dbReference type="OrthoDB" id="10535020at2759"/>
<feature type="compositionally biased region" description="Low complexity" evidence="2">
    <location>
        <begin position="192"/>
        <end position="214"/>
    </location>
</feature>
<evidence type="ECO:0000313" key="4">
    <source>
        <dbReference type="Proteomes" id="UP000007129"/>
    </source>
</evidence>
<accession>K2R9U8</accession>
<sequence>MASLADLFRALQQFESSASEASAALLSQFHELQAAFKKHKQHVFDLLSAPSARVAAHAQCGFGRTAPRFRELQESPWRLTADAFIDAFGPAAVFSEDFTKLICELAAKCPQWDAAHRLLLDARNRRRAGISASTGISRKRDWTPQDAKEAMASVGVDRAAKRPAKRPVEAQQDQPQRPPPPKRRRRRRRRLTTIPEEPSSPSLSPSDAPTDAGTADGGGGEEAVDAHTSGRLDLPGSSVSHDEEEHSHDDGPAKSSHAGEDDAGSDSDGSAASLERARHAVDELDDASFHLSPPPAFLSDDDWEDSGGVCGGGIGSDGEAVGAADPEVPPAATEASPPPPLPPDPTGPQSWPCTPRKSPAARAEVRPTRLPSAYTSNGLQNPPMSISQLLNPMANALCPGQPKPDDPSSGMPHQAHVLANGIEPRQPESMAVAAGPASSPSSCTSRTHANPAALQQLREDTRLGDEAMETILGPFHTAEVAVFAVASPAMGDWQAWARTHWLKLLPGQATALVPLYQPAMRHWALLHFHLPSASVTLYNSMPTRNGGADVRTIGSALVSALGMDADNRAWTFTALSPVPVQDGAGDGGVCILVFALYALASRTLPGDLDPRLWRRLFRDALAGGQAEGFSLLPALASNAQPSTIAAFLERHRALQDAARAMSKLRDHAHEMAALIAVLDTQAEARSRKAQAVQDVAEQGVHARKRALELLQAVDQLQADDAAILTSVKKRIDECEREASRARARMEQASGCSTLVHRLQQSVQRLCADVHARAREVENELGIMHLVMEQADQKLVEWMAAFRQSALGEGSTE</sequence>
<feature type="region of interest" description="Disordered" evidence="2">
    <location>
        <begin position="131"/>
        <end position="381"/>
    </location>
</feature>
<feature type="region of interest" description="Disordered" evidence="2">
    <location>
        <begin position="428"/>
        <end position="450"/>
    </location>
</feature>
<dbReference type="STRING" id="1126212.K2R9U8"/>
<feature type="compositionally biased region" description="Basic residues" evidence="2">
    <location>
        <begin position="180"/>
        <end position="191"/>
    </location>
</feature>
<evidence type="ECO:0000256" key="1">
    <source>
        <dbReference type="SAM" id="Coils"/>
    </source>
</evidence>
<name>K2R9U8_MACPH</name>
<reference evidence="3 4" key="1">
    <citation type="journal article" date="2012" name="BMC Genomics">
        <title>Tools to kill: Genome of one of the most destructive plant pathogenic fungi Macrophomina phaseolina.</title>
        <authorList>
            <person name="Islam M.S."/>
            <person name="Haque M.S."/>
            <person name="Islam M.M."/>
            <person name="Emdad E.M."/>
            <person name="Halim A."/>
            <person name="Hossen Q.M.M."/>
            <person name="Hossain M.Z."/>
            <person name="Ahmed B."/>
            <person name="Rahim S."/>
            <person name="Rahman M.S."/>
            <person name="Alam M.M."/>
            <person name="Hou S."/>
            <person name="Wan X."/>
            <person name="Saito J.A."/>
            <person name="Alam M."/>
        </authorList>
    </citation>
    <scope>NUCLEOTIDE SEQUENCE [LARGE SCALE GENOMIC DNA]</scope>
    <source>
        <strain evidence="3 4">MS6</strain>
    </source>
</reference>
<evidence type="ECO:0000256" key="2">
    <source>
        <dbReference type="SAM" id="MobiDB-lite"/>
    </source>
</evidence>
<dbReference type="Proteomes" id="UP000007129">
    <property type="component" value="Unassembled WGS sequence"/>
</dbReference>
<feature type="compositionally biased region" description="Basic and acidic residues" evidence="2">
    <location>
        <begin position="138"/>
        <end position="149"/>
    </location>
</feature>
<dbReference type="HOGENOM" id="CLU_373830_0_0_1"/>
<dbReference type="InterPro" id="IPR038765">
    <property type="entry name" value="Papain-like_cys_pep_sf"/>
</dbReference>
<feature type="compositionally biased region" description="Low complexity" evidence="2">
    <location>
        <begin position="429"/>
        <end position="449"/>
    </location>
</feature>
<proteinExistence type="predicted"/>
<dbReference type="EMBL" id="AHHD01000593">
    <property type="protein sequence ID" value="EKG09617.1"/>
    <property type="molecule type" value="Genomic_DNA"/>
</dbReference>
<feature type="coiled-coil region" evidence="1">
    <location>
        <begin position="724"/>
        <end position="751"/>
    </location>
</feature>
<dbReference type="AlphaFoldDB" id="K2R9U8"/>
<dbReference type="VEuPathDB" id="FungiDB:MPH_13320"/>
<organism evidence="3 4">
    <name type="scientific">Macrophomina phaseolina (strain MS6)</name>
    <name type="common">Charcoal rot fungus</name>
    <dbReference type="NCBI Taxonomy" id="1126212"/>
    <lineage>
        <taxon>Eukaryota</taxon>
        <taxon>Fungi</taxon>
        <taxon>Dikarya</taxon>
        <taxon>Ascomycota</taxon>
        <taxon>Pezizomycotina</taxon>
        <taxon>Dothideomycetes</taxon>
        <taxon>Dothideomycetes incertae sedis</taxon>
        <taxon>Botryosphaeriales</taxon>
        <taxon>Botryosphaeriaceae</taxon>
        <taxon>Macrophomina</taxon>
    </lineage>
</organism>
<gene>
    <name evidence="3" type="ORF">MPH_13320</name>
</gene>
<comment type="caution">
    <text evidence="3">The sequence shown here is derived from an EMBL/GenBank/DDBJ whole genome shotgun (WGS) entry which is preliminary data.</text>
</comment>
<keyword evidence="1" id="KW-0175">Coiled coil</keyword>
<dbReference type="eggNOG" id="ENOG502SFBW">
    <property type="taxonomic scope" value="Eukaryota"/>
</dbReference>
<protein>
    <submittedName>
        <fullName evidence="3">Uncharacterized protein</fullName>
    </submittedName>
</protein>
<dbReference type="Gene3D" id="3.40.395.10">
    <property type="entry name" value="Adenoviral Proteinase, Chain A"/>
    <property type="match status" value="1"/>
</dbReference>
<feature type="compositionally biased region" description="Pro residues" evidence="2">
    <location>
        <begin position="336"/>
        <end position="346"/>
    </location>
</feature>
<dbReference type="InParanoid" id="K2R9U8"/>
<dbReference type="SUPFAM" id="SSF54001">
    <property type="entry name" value="Cysteine proteinases"/>
    <property type="match status" value="1"/>
</dbReference>